<dbReference type="Pfam" id="PF05621">
    <property type="entry name" value="TniB"/>
    <property type="match status" value="1"/>
</dbReference>
<comment type="caution">
    <text evidence="1">The sequence shown here is derived from an EMBL/GenBank/DDBJ whole genome shotgun (WGS) entry which is preliminary data.</text>
</comment>
<dbReference type="InterPro" id="IPR027417">
    <property type="entry name" value="P-loop_NTPase"/>
</dbReference>
<organism evidence="1 2">
    <name type="scientific">Streptomyces alanosinicus</name>
    <dbReference type="NCBI Taxonomy" id="68171"/>
    <lineage>
        <taxon>Bacteria</taxon>
        <taxon>Bacillati</taxon>
        <taxon>Actinomycetota</taxon>
        <taxon>Actinomycetes</taxon>
        <taxon>Kitasatosporales</taxon>
        <taxon>Streptomycetaceae</taxon>
        <taxon>Streptomyces</taxon>
    </lineage>
</organism>
<dbReference type="EMBL" id="BMVG01000051">
    <property type="protein sequence ID" value="GHE14546.1"/>
    <property type="molecule type" value="Genomic_DNA"/>
</dbReference>
<accession>A0A918YRW5</accession>
<keyword evidence="2" id="KW-1185">Reference proteome</keyword>
<sequence length="333" mass="36466">MVVPGQAAAHTGPFASPTTWREWMQFIDAEPPRLPGPGPWTLQERLDYHSRFVILSTPVMDKISLTLRRLMILNRHHNGTARRGLMISGPPTTGKTTALQQLGRSFHLADRARHTDPGERLPVVFLSVPPAATPKMLVSELARFLDLPIAKTMNQARITDIVCGALRDLATRLVLVDDVHLLNTRTRAGAETSDQMKHLSERIPATFVYAGVAIEASPLLTGNRGAQLAGRFKMVRNPPLAYGSTTQRTAWEGLVGGMESALRLTHHRPGALTRHAAYLHQRTAGRIGSLSALVREAAIAAILDGTEKITKRLLADIEVDQLAEQTARPPART</sequence>
<evidence type="ECO:0008006" key="3">
    <source>
        <dbReference type="Google" id="ProtNLM"/>
    </source>
</evidence>
<proteinExistence type="predicted"/>
<dbReference type="Proteomes" id="UP000655443">
    <property type="component" value="Unassembled WGS sequence"/>
</dbReference>
<protein>
    <recommendedName>
        <fullName evidence="3">ATP/GTP-binding protein</fullName>
    </recommendedName>
</protein>
<dbReference type="Gene3D" id="3.40.50.300">
    <property type="entry name" value="P-loop containing nucleotide triphosphate hydrolases"/>
    <property type="match status" value="1"/>
</dbReference>
<reference evidence="1" key="2">
    <citation type="submission" date="2020-09" db="EMBL/GenBank/DDBJ databases">
        <authorList>
            <person name="Sun Q."/>
            <person name="Ohkuma M."/>
        </authorList>
    </citation>
    <scope>NUCLEOTIDE SEQUENCE</scope>
    <source>
        <strain evidence="1">JCM 4714</strain>
    </source>
</reference>
<evidence type="ECO:0000313" key="1">
    <source>
        <dbReference type="EMBL" id="GHE14546.1"/>
    </source>
</evidence>
<evidence type="ECO:0000313" key="2">
    <source>
        <dbReference type="Proteomes" id="UP000655443"/>
    </source>
</evidence>
<dbReference type="InterPro" id="IPR008868">
    <property type="entry name" value="TniB"/>
</dbReference>
<reference evidence="1" key="1">
    <citation type="journal article" date="2014" name="Int. J. Syst. Evol. Microbiol.">
        <title>Complete genome sequence of Corynebacterium casei LMG S-19264T (=DSM 44701T), isolated from a smear-ripened cheese.</title>
        <authorList>
            <consortium name="US DOE Joint Genome Institute (JGI-PGF)"/>
            <person name="Walter F."/>
            <person name="Albersmeier A."/>
            <person name="Kalinowski J."/>
            <person name="Ruckert C."/>
        </authorList>
    </citation>
    <scope>NUCLEOTIDE SEQUENCE</scope>
    <source>
        <strain evidence="1">JCM 4714</strain>
    </source>
</reference>
<gene>
    <name evidence="1" type="ORF">GCM10010339_85570</name>
</gene>
<dbReference type="SUPFAM" id="SSF52540">
    <property type="entry name" value="P-loop containing nucleoside triphosphate hydrolases"/>
    <property type="match status" value="1"/>
</dbReference>
<dbReference type="AlphaFoldDB" id="A0A918YRW5"/>
<name>A0A918YRW5_9ACTN</name>